<proteinExistence type="predicted"/>
<dbReference type="Pfam" id="PF00941">
    <property type="entry name" value="FAD_binding_5"/>
    <property type="match status" value="1"/>
</dbReference>
<keyword evidence="1" id="KW-0285">Flavoprotein</keyword>
<dbReference type="InterPro" id="IPR016169">
    <property type="entry name" value="FAD-bd_PCMH_sub2"/>
</dbReference>
<dbReference type="InterPro" id="IPR036683">
    <property type="entry name" value="CO_DH_flav_C_dom_sf"/>
</dbReference>
<dbReference type="InterPro" id="IPR051312">
    <property type="entry name" value="Diverse_Substr_Oxidored"/>
</dbReference>
<dbReference type="InterPro" id="IPR005107">
    <property type="entry name" value="CO_DH_flav_C"/>
</dbReference>
<dbReference type="Gene3D" id="3.30.43.10">
    <property type="entry name" value="Uridine Diphospho-n-acetylenolpyruvylglucosamine Reductase, domain 2"/>
    <property type="match status" value="1"/>
</dbReference>
<dbReference type="PANTHER" id="PTHR42659:SF2">
    <property type="entry name" value="XANTHINE DEHYDROGENASE SUBUNIT C-RELATED"/>
    <property type="match status" value="1"/>
</dbReference>
<sequence length="290" mass="29776">MAVVDYNAPQSVQEAVTLLSGSDIKTKVMAGGTDLIIQSKSQTIEPLRVVDLKHIAEMMSYSLDGAGLSLGPCMCCAEFTALQDVKALYPGLVEAAYLIGSTQVQGRASIGGNLCNSSPAADTIPALIAIGAKCLIVGAGGERTVAVEDFVTGVGRNCMQPGELLQRILVARPAPGSRDAYLRFIPRTEMDIAVAGAGVSVTLDSQGVCTAARVGIGAVAQTALLVSSAAEALIGTQLDEVAVANAAAAASAAASPITDRRGTIEFRRHIVGVLVKRATLIAKERAQASL</sequence>
<dbReference type="GO" id="GO:0071949">
    <property type="term" value="F:FAD binding"/>
    <property type="evidence" value="ECO:0007669"/>
    <property type="project" value="InterPro"/>
</dbReference>
<dbReference type="InterPro" id="IPR036318">
    <property type="entry name" value="FAD-bd_PCMH-like_sf"/>
</dbReference>
<dbReference type="Proteomes" id="UP000754644">
    <property type="component" value="Unassembled WGS sequence"/>
</dbReference>
<dbReference type="Gene3D" id="3.30.390.50">
    <property type="entry name" value="CO dehydrogenase flavoprotein, C-terminal domain"/>
    <property type="match status" value="1"/>
</dbReference>
<evidence type="ECO:0000256" key="2">
    <source>
        <dbReference type="ARBA" id="ARBA00022827"/>
    </source>
</evidence>
<dbReference type="Gene3D" id="3.30.465.10">
    <property type="match status" value="1"/>
</dbReference>
<evidence type="ECO:0000313" key="5">
    <source>
        <dbReference type="EMBL" id="NQV66151.1"/>
    </source>
</evidence>
<dbReference type="PROSITE" id="PS51387">
    <property type="entry name" value="FAD_PCMH"/>
    <property type="match status" value="1"/>
</dbReference>
<organism evidence="5 6">
    <name type="scientific">SAR86 cluster bacterium</name>
    <dbReference type="NCBI Taxonomy" id="2030880"/>
    <lineage>
        <taxon>Bacteria</taxon>
        <taxon>Pseudomonadati</taxon>
        <taxon>Pseudomonadota</taxon>
        <taxon>Gammaproteobacteria</taxon>
        <taxon>SAR86 cluster</taxon>
    </lineage>
</organism>
<dbReference type="GO" id="GO:0016491">
    <property type="term" value="F:oxidoreductase activity"/>
    <property type="evidence" value="ECO:0007669"/>
    <property type="project" value="UniProtKB-KW"/>
</dbReference>
<keyword evidence="2" id="KW-0274">FAD</keyword>
<accession>A0A973AAV7</accession>
<evidence type="ECO:0000256" key="3">
    <source>
        <dbReference type="ARBA" id="ARBA00023002"/>
    </source>
</evidence>
<reference evidence="5" key="1">
    <citation type="submission" date="2020-05" db="EMBL/GenBank/DDBJ databases">
        <title>Sulfur intermediates as new biogeochemical hubs in an aquatic model microbial ecosystem.</title>
        <authorList>
            <person name="Vigneron A."/>
        </authorList>
    </citation>
    <scope>NUCLEOTIDE SEQUENCE</scope>
    <source>
        <strain evidence="5">Bin.250</strain>
    </source>
</reference>
<dbReference type="PANTHER" id="PTHR42659">
    <property type="entry name" value="XANTHINE DEHYDROGENASE SUBUNIT C-RELATED"/>
    <property type="match status" value="1"/>
</dbReference>
<protein>
    <submittedName>
        <fullName evidence="5">Xanthine dehydrogenase family protein subunit M</fullName>
    </submittedName>
</protein>
<dbReference type="InterPro" id="IPR016166">
    <property type="entry name" value="FAD-bd_PCMH"/>
</dbReference>
<feature type="domain" description="FAD-binding PCMH-type" evidence="4">
    <location>
        <begin position="1"/>
        <end position="175"/>
    </location>
</feature>
<dbReference type="SUPFAM" id="SSF56176">
    <property type="entry name" value="FAD-binding/transporter-associated domain-like"/>
    <property type="match status" value="1"/>
</dbReference>
<evidence type="ECO:0000313" key="6">
    <source>
        <dbReference type="Proteomes" id="UP000754644"/>
    </source>
</evidence>
<dbReference type="AlphaFoldDB" id="A0A973AAV7"/>
<comment type="caution">
    <text evidence="5">The sequence shown here is derived from an EMBL/GenBank/DDBJ whole genome shotgun (WGS) entry which is preliminary data.</text>
</comment>
<evidence type="ECO:0000259" key="4">
    <source>
        <dbReference type="PROSITE" id="PS51387"/>
    </source>
</evidence>
<evidence type="ECO:0000256" key="1">
    <source>
        <dbReference type="ARBA" id="ARBA00022630"/>
    </source>
</evidence>
<dbReference type="InterPro" id="IPR002346">
    <property type="entry name" value="Mopterin_DH_FAD-bd"/>
</dbReference>
<name>A0A973AAV7_9GAMM</name>
<keyword evidence="3" id="KW-0560">Oxidoreductase</keyword>
<dbReference type="SMART" id="SM01092">
    <property type="entry name" value="CO_deh_flav_C"/>
    <property type="match status" value="1"/>
</dbReference>
<dbReference type="SUPFAM" id="SSF55447">
    <property type="entry name" value="CO dehydrogenase flavoprotein C-terminal domain-like"/>
    <property type="match status" value="1"/>
</dbReference>
<dbReference type="InterPro" id="IPR016167">
    <property type="entry name" value="FAD-bd_PCMH_sub1"/>
</dbReference>
<gene>
    <name evidence="5" type="ORF">HQ497_12385</name>
</gene>
<dbReference type="Pfam" id="PF03450">
    <property type="entry name" value="CO_deh_flav_C"/>
    <property type="match status" value="1"/>
</dbReference>
<dbReference type="EMBL" id="JABMOJ010000467">
    <property type="protein sequence ID" value="NQV66151.1"/>
    <property type="molecule type" value="Genomic_DNA"/>
</dbReference>